<feature type="chain" id="PRO_5013258814" evidence="2">
    <location>
        <begin position="22"/>
        <end position="256"/>
    </location>
</feature>
<proteinExistence type="predicted"/>
<evidence type="ECO:0000256" key="1">
    <source>
        <dbReference type="SAM" id="MobiDB-lite"/>
    </source>
</evidence>
<evidence type="ECO:0000313" key="3">
    <source>
        <dbReference type="EMBL" id="OWY27356.1"/>
    </source>
</evidence>
<protein>
    <submittedName>
        <fullName evidence="3">Uncharacterized protein</fullName>
    </submittedName>
</protein>
<sequence>MSVVNYLAACGLALSAVAVQAQPLQLPQVEDAAQAALLQEANAQYQGYLAAPDNYFHAEAAGRWPCAVPAKLVQDLTGTSDYAGRQGGKAFGHKFSKVAVHPVVAECRGGKLDGVVELVYEATRQAWGPGFRARSQETGRVVATIRDGRVIHRTELRRSVNGGDVSVASSAETPAGAFITSATTLAAGGAQKFFLKRPVAGAGGQRQEKSYYEGTRLVTVEQADARGRPDGRNTSNKGGVEKSTCFRHGKEIGCAG</sequence>
<dbReference type="EMBL" id="NJGU01000011">
    <property type="protein sequence ID" value="OWY27356.1"/>
    <property type="molecule type" value="Genomic_DNA"/>
</dbReference>
<organism evidence="3 4">
    <name type="scientific">Herbaspirillum robiniae</name>
    <dbReference type="NCBI Taxonomy" id="2014887"/>
    <lineage>
        <taxon>Bacteria</taxon>
        <taxon>Pseudomonadati</taxon>
        <taxon>Pseudomonadota</taxon>
        <taxon>Betaproteobacteria</taxon>
        <taxon>Burkholderiales</taxon>
        <taxon>Oxalobacteraceae</taxon>
        <taxon>Herbaspirillum</taxon>
    </lineage>
</organism>
<reference evidence="3 4" key="1">
    <citation type="submission" date="2017-06" db="EMBL/GenBank/DDBJ databases">
        <title>Herbaspirillum phytohormonus sp. nov., isolated from the root nodule of Robinia pseudoacacia in lead-zinc mine.</title>
        <authorList>
            <person name="Fan M."/>
            <person name="Lin Y."/>
        </authorList>
    </citation>
    <scope>NUCLEOTIDE SEQUENCE [LARGE SCALE GENOMIC DNA]</scope>
    <source>
        <strain evidence="3 4">HZ10</strain>
    </source>
</reference>
<dbReference type="AlphaFoldDB" id="A0A246WMZ6"/>
<comment type="caution">
    <text evidence="3">The sequence shown here is derived from an EMBL/GenBank/DDBJ whole genome shotgun (WGS) entry which is preliminary data.</text>
</comment>
<evidence type="ECO:0000313" key="4">
    <source>
        <dbReference type="Proteomes" id="UP000197596"/>
    </source>
</evidence>
<feature type="signal peptide" evidence="2">
    <location>
        <begin position="1"/>
        <end position="21"/>
    </location>
</feature>
<dbReference type="Proteomes" id="UP000197596">
    <property type="component" value="Unassembled WGS sequence"/>
</dbReference>
<evidence type="ECO:0000256" key="2">
    <source>
        <dbReference type="SAM" id="SignalP"/>
    </source>
</evidence>
<name>A0A246WMZ6_9BURK</name>
<accession>A0A246WMZ6</accession>
<feature type="region of interest" description="Disordered" evidence="1">
    <location>
        <begin position="223"/>
        <end position="242"/>
    </location>
</feature>
<dbReference type="RefSeq" id="WP_088752297.1">
    <property type="nucleotide sequence ID" value="NZ_NJGU01000011.1"/>
</dbReference>
<keyword evidence="2" id="KW-0732">Signal</keyword>
<gene>
    <name evidence="3" type="ORF">CEJ42_20105</name>
</gene>